<comment type="caution">
    <text evidence="2">The sequence shown here is derived from an EMBL/GenBank/DDBJ whole genome shotgun (WGS) entry which is preliminary data.</text>
</comment>
<sequence length="117" mass="13397">MTFLARLKGPMGQKVGNGKTRRDHKTADEKRHMQAVAHLPCLVCGCWPVEVHHEGKPRSNMRLLPLCPRHHRREFGPGAYHYSPRAFYAAHGSSEELLARVDRMIAQNDDQILGDWF</sequence>
<dbReference type="AlphaFoldDB" id="A0A3D9XPJ1"/>
<dbReference type="Gene3D" id="3.30.40.190">
    <property type="match status" value="1"/>
</dbReference>
<organism evidence="2 3">
    <name type="scientific">Paracoccus versutus</name>
    <name type="common">Thiobacillus versutus</name>
    <dbReference type="NCBI Taxonomy" id="34007"/>
    <lineage>
        <taxon>Bacteria</taxon>
        <taxon>Pseudomonadati</taxon>
        <taxon>Pseudomonadota</taxon>
        <taxon>Alphaproteobacteria</taxon>
        <taxon>Rhodobacterales</taxon>
        <taxon>Paracoccaceae</taxon>
        <taxon>Paracoccus</taxon>
    </lineage>
</organism>
<proteinExistence type="predicted"/>
<dbReference type="Proteomes" id="UP000256941">
    <property type="component" value="Unassembled WGS sequence"/>
</dbReference>
<gene>
    <name evidence="2" type="ORF">BDD41_0820</name>
</gene>
<name>A0A3D9XPJ1_PARVE</name>
<feature type="region of interest" description="Disordered" evidence="1">
    <location>
        <begin position="1"/>
        <end position="28"/>
    </location>
</feature>
<protein>
    <recommendedName>
        <fullName evidence="4">Recombinase</fullName>
    </recommendedName>
</protein>
<evidence type="ECO:0008006" key="4">
    <source>
        <dbReference type="Google" id="ProtNLM"/>
    </source>
</evidence>
<reference evidence="2 3" key="1">
    <citation type="submission" date="2018-08" db="EMBL/GenBank/DDBJ databases">
        <title>Genomic Encyclopedia of Archaeal and Bacterial Type Strains, Phase II (KMG-II): from individual species to whole genera.</title>
        <authorList>
            <person name="Goeker M."/>
        </authorList>
    </citation>
    <scope>NUCLEOTIDE SEQUENCE [LARGE SCALE GENOMIC DNA]</scope>
    <source>
        <strain evidence="2 3">DSM 17099</strain>
    </source>
</reference>
<evidence type="ECO:0000313" key="3">
    <source>
        <dbReference type="Proteomes" id="UP000256941"/>
    </source>
</evidence>
<dbReference type="RefSeq" id="WP_147304456.1">
    <property type="nucleotide sequence ID" value="NZ_CP038196.1"/>
</dbReference>
<evidence type="ECO:0000313" key="2">
    <source>
        <dbReference type="EMBL" id="REF72350.1"/>
    </source>
</evidence>
<evidence type="ECO:0000256" key="1">
    <source>
        <dbReference type="SAM" id="MobiDB-lite"/>
    </source>
</evidence>
<dbReference type="EMBL" id="QTUJ01000001">
    <property type="protein sequence ID" value="REF72350.1"/>
    <property type="molecule type" value="Genomic_DNA"/>
</dbReference>
<accession>A0A3D9XPJ1</accession>